<dbReference type="PANTHER" id="PTHR22605:SF16">
    <property type="entry name" value="E3 UBIQUITIN-PROTEIN LIGASE RNF213"/>
    <property type="match status" value="1"/>
</dbReference>
<dbReference type="PANTHER" id="PTHR22605">
    <property type="entry name" value="RZ-TYPE DOMAIN-CONTAINING PROTEIN"/>
    <property type="match status" value="1"/>
</dbReference>
<name>A0AA35SCG1_GEOBA</name>
<dbReference type="InterPro" id="IPR031248">
    <property type="entry name" value="RNF213"/>
</dbReference>
<dbReference type="GO" id="GO:0004842">
    <property type="term" value="F:ubiquitin-protein transferase activity"/>
    <property type="evidence" value="ECO:0007669"/>
    <property type="project" value="InterPro"/>
</dbReference>
<evidence type="ECO:0000313" key="2">
    <source>
        <dbReference type="Proteomes" id="UP001174909"/>
    </source>
</evidence>
<evidence type="ECO:0000313" key="1">
    <source>
        <dbReference type="EMBL" id="CAI8027545.1"/>
    </source>
</evidence>
<accession>A0AA35SCG1</accession>
<dbReference type="EMBL" id="CASHTH010002285">
    <property type="protein sequence ID" value="CAI8027545.1"/>
    <property type="molecule type" value="Genomic_DNA"/>
</dbReference>
<comment type="caution">
    <text evidence="1">The sequence shown here is derived from an EMBL/GenBank/DDBJ whole genome shotgun (WGS) entry which is preliminary data.</text>
</comment>
<protein>
    <submittedName>
        <fullName evidence="1">E3 ubiquitin-protein ligase rnf213-alpha</fullName>
    </submittedName>
</protein>
<dbReference type="AlphaFoldDB" id="A0AA35SCG1"/>
<organism evidence="1 2">
    <name type="scientific">Geodia barretti</name>
    <name type="common">Barrett's horny sponge</name>
    <dbReference type="NCBI Taxonomy" id="519541"/>
    <lineage>
        <taxon>Eukaryota</taxon>
        <taxon>Metazoa</taxon>
        <taxon>Porifera</taxon>
        <taxon>Demospongiae</taxon>
        <taxon>Heteroscleromorpha</taxon>
        <taxon>Tetractinellida</taxon>
        <taxon>Astrophorina</taxon>
        <taxon>Geodiidae</taxon>
        <taxon>Geodia</taxon>
    </lineage>
</organism>
<keyword evidence="2" id="KW-1185">Reference proteome</keyword>
<sequence>MQIMILCTIWCTSGTPVVKDSLEPHMWGYRPRITLEHLVRYMQQQKKKFPILEEFLKNETVLQATQYIPDIVRLQKLLFDEMHHRIDRKMAHKMSMRDFIVRHRTENLLNEYQKMVASVQRAWLLVRDKLKDHGQLKVEEEYLKEDLGLTTALEFFIPTTTGPGACTFSLVHYLSYIHNNFIDWCRAKSKTSAWHEHKIQLAHTHKCHLLDYQSQLTSILLSHCHYSLRLGQGREVSYDLPALEKYILDRFIHGKPTILVDIPHVSYQEDIYTAAKFAAVRKKVAPQSALQQRVQQDILRELGSPDKLRRSLDVVEIVLGFLTSGGGKPKTTLRSYLRKLKMEKRSFSKKAKEHCNLEHILSLWQTLSGVVQSHDIICPLHMHAGLTEPFHTLNQELLQPLAETQCKHLDRALPKVDLSALLGTLYEFIETYTRHIDMNKEWGLVDTLPPHLEASNLDPSLDLDELPEDITLAQTASTWKYIVQFQAQQKQH</sequence>
<proteinExistence type="predicted"/>
<reference evidence="1" key="1">
    <citation type="submission" date="2023-03" db="EMBL/GenBank/DDBJ databases">
        <authorList>
            <person name="Steffen K."/>
            <person name="Cardenas P."/>
        </authorList>
    </citation>
    <scope>NUCLEOTIDE SEQUENCE</scope>
</reference>
<dbReference type="GO" id="GO:0016887">
    <property type="term" value="F:ATP hydrolysis activity"/>
    <property type="evidence" value="ECO:0007669"/>
    <property type="project" value="InterPro"/>
</dbReference>
<gene>
    <name evidence="1" type="ORF">GBAR_LOCUS15740</name>
</gene>
<dbReference type="Proteomes" id="UP001174909">
    <property type="component" value="Unassembled WGS sequence"/>
</dbReference>